<sequence>VSWQRTFGHGLEGCDTSPAIAVPGAPVMGRERCHRGDLAKERDSLRRHYVVFTPVFVRPS</sequence>
<evidence type="ECO:0000313" key="2">
    <source>
        <dbReference type="Proteomes" id="UP001148018"/>
    </source>
</evidence>
<keyword evidence="2" id="KW-1185">Reference proteome</keyword>
<protein>
    <submittedName>
        <fullName evidence="1">Uncharacterized protein</fullName>
    </submittedName>
</protein>
<proteinExistence type="predicted"/>
<organism evidence="1 2">
    <name type="scientific">Muraenolepis orangiensis</name>
    <name type="common">Patagonian moray cod</name>
    <dbReference type="NCBI Taxonomy" id="630683"/>
    <lineage>
        <taxon>Eukaryota</taxon>
        <taxon>Metazoa</taxon>
        <taxon>Chordata</taxon>
        <taxon>Craniata</taxon>
        <taxon>Vertebrata</taxon>
        <taxon>Euteleostomi</taxon>
        <taxon>Actinopterygii</taxon>
        <taxon>Neopterygii</taxon>
        <taxon>Teleostei</taxon>
        <taxon>Neoteleostei</taxon>
        <taxon>Acanthomorphata</taxon>
        <taxon>Zeiogadaria</taxon>
        <taxon>Gadariae</taxon>
        <taxon>Gadiformes</taxon>
        <taxon>Muraenolepidoidei</taxon>
        <taxon>Muraenolepididae</taxon>
        <taxon>Muraenolepis</taxon>
    </lineage>
</organism>
<evidence type="ECO:0000313" key="1">
    <source>
        <dbReference type="EMBL" id="KAJ3611276.1"/>
    </source>
</evidence>
<dbReference type="EMBL" id="JANIIK010000037">
    <property type="protein sequence ID" value="KAJ3611276.1"/>
    <property type="molecule type" value="Genomic_DNA"/>
</dbReference>
<comment type="caution">
    <text evidence="1">The sequence shown here is derived from an EMBL/GenBank/DDBJ whole genome shotgun (WGS) entry which is preliminary data.</text>
</comment>
<reference evidence="1" key="1">
    <citation type="submission" date="2022-07" db="EMBL/GenBank/DDBJ databases">
        <title>Chromosome-level genome of Muraenolepis orangiensis.</title>
        <authorList>
            <person name="Kim J."/>
        </authorList>
    </citation>
    <scope>NUCLEOTIDE SEQUENCE</scope>
    <source>
        <strain evidence="1">KU_S4_2022</strain>
        <tissue evidence="1">Muscle</tissue>
    </source>
</reference>
<gene>
    <name evidence="1" type="ORF">NHX12_021292</name>
</gene>
<accession>A0A9Q0IVZ9</accession>
<feature type="non-terminal residue" evidence="1">
    <location>
        <position position="1"/>
    </location>
</feature>
<name>A0A9Q0IVZ9_9TELE</name>
<dbReference type="Proteomes" id="UP001148018">
    <property type="component" value="Unassembled WGS sequence"/>
</dbReference>
<dbReference type="AlphaFoldDB" id="A0A9Q0IVZ9"/>